<keyword evidence="4" id="KW-1185">Reference proteome</keyword>
<comment type="caution">
    <text evidence="3">The sequence shown here is derived from an EMBL/GenBank/DDBJ whole genome shotgun (WGS) entry which is preliminary data.</text>
</comment>
<dbReference type="Pfam" id="PF08239">
    <property type="entry name" value="SH3_3"/>
    <property type="match status" value="1"/>
</dbReference>
<dbReference type="RefSeq" id="WP_264507267.1">
    <property type="nucleotide sequence ID" value="NZ_JAPDFL010000001.1"/>
</dbReference>
<evidence type="ECO:0000313" key="3">
    <source>
        <dbReference type="EMBL" id="MCW1934476.1"/>
    </source>
</evidence>
<feature type="chain" id="PRO_5046901076" evidence="1">
    <location>
        <begin position="25"/>
        <end position="218"/>
    </location>
</feature>
<organism evidence="3 4">
    <name type="scientific">Pararhodobacter zhoushanensis</name>
    <dbReference type="NCBI Taxonomy" id="2479545"/>
    <lineage>
        <taxon>Bacteria</taxon>
        <taxon>Pseudomonadati</taxon>
        <taxon>Pseudomonadota</taxon>
        <taxon>Alphaproteobacteria</taxon>
        <taxon>Rhodobacterales</taxon>
        <taxon>Paracoccaceae</taxon>
        <taxon>Pararhodobacter</taxon>
    </lineage>
</organism>
<proteinExistence type="predicted"/>
<dbReference type="InterPro" id="IPR003646">
    <property type="entry name" value="SH3-like_bac-type"/>
</dbReference>
<evidence type="ECO:0000313" key="4">
    <source>
        <dbReference type="Proteomes" id="UP001208938"/>
    </source>
</evidence>
<evidence type="ECO:0000256" key="1">
    <source>
        <dbReference type="SAM" id="SignalP"/>
    </source>
</evidence>
<feature type="domain" description="SH3b" evidence="2">
    <location>
        <begin position="32"/>
        <end position="84"/>
    </location>
</feature>
<feature type="signal peptide" evidence="1">
    <location>
        <begin position="1"/>
        <end position="24"/>
    </location>
</feature>
<dbReference type="Gene3D" id="2.30.30.40">
    <property type="entry name" value="SH3 Domains"/>
    <property type="match status" value="1"/>
</dbReference>
<evidence type="ECO:0000259" key="2">
    <source>
        <dbReference type="Pfam" id="PF08239"/>
    </source>
</evidence>
<dbReference type="InterPro" id="IPR033369">
    <property type="entry name" value="C19orf12"/>
</dbReference>
<sequence length="218" mass="22479">MIKKPYTIAAASILALAASGGMAAALTASATSDLNLRAGPGPQYNILDVIQSDESVMVSGCLSTQDWCEVNNGDAQGWAYAPYLMFDDEGTAKPLPEMTAQTVTVIEDTGERDEATAVMAGAGALAGALIAGPVGAVVGGMVSGIAANATVDPEVTYYITENPVEPVFLTGEPVVGAAVPADVMVYDVPQASELAYLNVNGDLVVVERESRRIVQVVR</sequence>
<protein>
    <submittedName>
        <fullName evidence="3">DUF1236 domain-containing protein</fullName>
    </submittedName>
</protein>
<reference evidence="3 4" key="1">
    <citation type="submission" date="2022-10" db="EMBL/GenBank/DDBJ databases">
        <title>Pararhodobacter sp. nov., isolated from marine algae.</title>
        <authorList>
            <person name="Choi B.J."/>
            <person name="Kim J.M."/>
            <person name="Lee J.K."/>
            <person name="Choi D.G."/>
            <person name="Jeon C.O."/>
        </authorList>
    </citation>
    <scope>NUCLEOTIDE SEQUENCE [LARGE SCALE GENOMIC DNA]</scope>
    <source>
        <strain evidence="3 4">ZQ420</strain>
    </source>
</reference>
<accession>A0ABT3H3T3</accession>
<dbReference type="InterPro" id="IPR009642">
    <property type="entry name" value="DUF1236"/>
</dbReference>
<name>A0ABT3H3T3_9RHOB</name>
<dbReference type="EMBL" id="JAPDFL010000001">
    <property type="protein sequence ID" value="MCW1934476.1"/>
    <property type="molecule type" value="Genomic_DNA"/>
</dbReference>
<dbReference type="Pfam" id="PF06823">
    <property type="entry name" value="DUF1236"/>
    <property type="match status" value="1"/>
</dbReference>
<dbReference type="Pfam" id="PF20721">
    <property type="entry name" value="C19orf12"/>
    <property type="match status" value="1"/>
</dbReference>
<keyword evidence="1" id="KW-0732">Signal</keyword>
<gene>
    <name evidence="3" type="ORF">OKW52_20015</name>
</gene>
<dbReference type="Proteomes" id="UP001208938">
    <property type="component" value="Unassembled WGS sequence"/>
</dbReference>